<evidence type="ECO:0000256" key="4">
    <source>
        <dbReference type="ARBA" id="ARBA00022525"/>
    </source>
</evidence>
<sequence length="758" mass="82211">MKNIRKIVFSVLVVSLVISQLLILMPKNASAAAGDDPGTTITAPENISSRQQVELTVTLASSSGHLDEDGYINVQIPKFIVANKQDIVNQLYIDAPFYLEDNPLQEDENGNYILKVNYDHTKIDQESAAGQTFTVKFKAPRISSADTSFPSTVSFSSTLFKGSENVSNDSATSQIRTDNPGLPLLEKRSVQSHKLIDGVNVALMSKDDPSANVFAILVNYSQRHITNAKIVDTTPQNTQLANPQKYVPASGDNTPSQHFRIAKVTGWGDDGLPNAWEYVTSNFADKISITSTGFSIDFGELTPDDSYVVMYAEKVDDAMTSSEFGVRYNHVDLTSDDAIIKSADSAIALDTEDYNYTQLTKNVDKPVIATSDSSLVYSLSLSNQYGTIPAGTKIVDPLPDYTKYNKTTQLDSQYLSNGVYDATTNTVTYTLLKDLNMGESTDVKFAVSYANPNARANDKIINKAYIAYAGTDIYSDSVTTTVANSAILVKKDTNTKAALAGAVFNLVDENGNTVLKDLTTDENGIVRTGVLQSGNYSFVETKAPAGYLLDKNPVSFTINNGDTKAITLEKDNAQSTSVSGQKTWMDNDNIAGQRPESIAIDLYQNGVLLDSKKVTADDDWSYSFSDLPKLDADGNEYVYTLKEEPVAHYTTTQDGYNFTNIFVPTPPAPVPPVPTPPVPTPPTPVPPVPTPPAPVPPVPTPKNPTNPIIVVPTKTVIDSDDTPDILPKTGDDTPLDALLWGLSLIVLGSFTLLYQNKK</sequence>
<comment type="subcellular location">
    <subcellularLocation>
        <location evidence="1">Secreted</location>
        <location evidence="1">Cell wall</location>
        <topology evidence="1">Peptidoglycan-anchor</topology>
    </subcellularLocation>
</comment>
<keyword evidence="6" id="KW-0572">Peptidoglycan-anchor</keyword>
<organism evidence="10 11">
    <name type="scientific">Listeria riparia FSL S10-1204</name>
    <dbReference type="NCBI Taxonomy" id="1265816"/>
    <lineage>
        <taxon>Bacteria</taxon>
        <taxon>Bacillati</taxon>
        <taxon>Bacillota</taxon>
        <taxon>Bacilli</taxon>
        <taxon>Bacillales</taxon>
        <taxon>Listeriaceae</taxon>
        <taxon>Listeria</taxon>
    </lineage>
</organism>
<name>W7D8X4_9LIST</name>
<keyword evidence="3" id="KW-0134">Cell wall</keyword>
<evidence type="ECO:0000256" key="1">
    <source>
        <dbReference type="ARBA" id="ARBA00004168"/>
    </source>
</evidence>
<keyword evidence="7" id="KW-0472">Membrane</keyword>
<keyword evidence="7" id="KW-1133">Transmembrane helix</keyword>
<comment type="similarity">
    <text evidence="2">Belongs to the serine-aspartate repeat-containing protein (SDr) family.</text>
</comment>
<dbReference type="InterPro" id="IPR019931">
    <property type="entry name" value="LPXTG_anchor"/>
</dbReference>
<comment type="caution">
    <text evidence="10">The sequence shown here is derived from an EMBL/GenBank/DDBJ whole genome shotgun (WGS) entry which is preliminary data.</text>
</comment>
<dbReference type="SUPFAM" id="SSF49478">
    <property type="entry name" value="Cna protein B-type domain"/>
    <property type="match status" value="2"/>
</dbReference>
<reference evidence="10 11" key="1">
    <citation type="journal article" date="2014" name="Int. J. Syst. Evol. Microbiol.">
        <title>Listeria floridensis sp. nov., Listeria aquatica sp. nov., Listeria cornellensis sp. nov., Listeria riparia sp. nov. and Listeria grandensis sp. nov., from agricultural and natural environments.</title>
        <authorList>
            <person name="den Bakker H.C."/>
            <person name="Warchocki S."/>
            <person name="Wright E.M."/>
            <person name="Allred A.F."/>
            <person name="Ahlstrom C."/>
            <person name="Manuel C.S."/>
            <person name="Stasiewicz M.J."/>
            <person name="Burrell A."/>
            <person name="Roof S."/>
            <person name="Strawn L."/>
            <person name="Fortes E.D."/>
            <person name="Nightingale K.K."/>
            <person name="Kephart D."/>
            <person name="Wiedmann M."/>
        </authorList>
    </citation>
    <scope>NUCLEOTIDE SEQUENCE [LARGE SCALE GENOMIC DNA]</scope>
    <source>
        <strain evidence="10 11">FSL S10-1204</strain>
    </source>
</reference>
<evidence type="ECO:0000256" key="6">
    <source>
        <dbReference type="ARBA" id="ARBA00023088"/>
    </source>
</evidence>
<evidence type="ECO:0000256" key="8">
    <source>
        <dbReference type="SAM" id="SignalP"/>
    </source>
</evidence>
<dbReference type="OrthoDB" id="2056845at2"/>
<evidence type="ECO:0000256" key="2">
    <source>
        <dbReference type="ARBA" id="ARBA00007257"/>
    </source>
</evidence>
<accession>W7D8X4</accession>
<gene>
    <name evidence="10" type="ORF">PRIP_07578</name>
</gene>
<dbReference type="NCBIfam" id="TIGR01167">
    <property type="entry name" value="LPXTG_anchor"/>
    <property type="match status" value="1"/>
</dbReference>
<dbReference type="CDD" id="cd00222">
    <property type="entry name" value="CollagenBindB"/>
    <property type="match status" value="1"/>
</dbReference>
<feature type="domain" description="Gram-positive cocci surface proteins LPxTG" evidence="9">
    <location>
        <begin position="726"/>
        <end position="758"/>
    </location>
</feature>
<feature type="chain" id="PRO_5004892882" evidence="8">
    <location>
        <begin position="32"/>
        <end position="758"/>
    </location>
</feature>
<dbReference type="Gene3D" id="2.60.40.1140">
    <property type="entry name" value="Collagen-binding surface protein Cna, B-type domain"/>
    <property type="match status" value="1"/>
</dbReference>
<keyword evidence="5 8" id="KW-0732">Signal</keyword>
<dbReference type="InterPro" id="IPR008454">
    <property type="entry name" value="Collagen-bd_Cna-like_B-typ_dom"/>
</dbReference>
<dbReference type="Pfam" id="PF05738">
    <property type="entry name" value="Cna_B"/>
    <property type="match status" value="1"/>
</dbReference>
<feature type="signal peptide" evidence="8">
    <location>
        <begin position="1"/>
        <end position="31"/>
    </location>
</feature>
<keyword evidence="7" id="KW-0812">Transmembrane</keyword>
<evidence type="ECO:0000259" key="9">
    <source>
        <dbReference type="PROSITE" id="PS50847"/>
    </source>
</evidence>
<dbReference type="Pfam" id="PF17802">
    <property type="entry name" value="SpaA"/>
    <property type="match status" value="1"/>
</dbReference>
<protein>
    <submittedName>
        <fullName evidence="10">Collagen adhesion protein</fullName>
    </submittedName>
</protein>
<dbReference type="PATRIC" id="fig|1265816.5.peg.1501"/>
<proteinExistence type="inferred from homology"/>
<dbReference type="RefSeq" id="WP_052008782.1">
    <property type="nucleotide sequence ID" value="NZ_AODL01000007.1"/>
</dbReference>
<dbReference type="Gene3D" id="2.60.40.10">
    <property type="entry name" value="Immunoglobulins"/>
    <property type="match status" value="1"/>
</dbReference>
<dbReference type="PANTHER" id="PTHR36108:SF13">
    <property type="entry name" value="COLOSSIN-B-RELATED"/>
    <property type="match status" value="1"/>
</dbReference>
<dbReference type="PROSITE" id="PS50847">
    <property type="entry name" value="GRAM_POS_ANCHORING"/>
    <property type="match status" value="1"/>
</dbReference>
<evidence type="ECO:0000256" key="3">
    <source>
        <dbReference type="ARBA" id="ARBA00022512"/>
    </source>
</evidence>
<dbReference type="PANTHER" id="PTHR36108">
    <property type="entry name" value="COLOSSIN-B-RELATED"/>
    <property type="match status" value="1"/>
</dbReference>
<dbReference type="AlphaFoldDB" id="W7D8X4"/>
<keyword evidence="11" id="KW-1185">Reference proteome</keyword>
<evidence type="ECO:0000313" key="10">
    <source>
        <dbReference type="EMBL" id="EUJ45692.1"/>
    </source>
</evidence>
<dbReference type="EMBL" id="AODL01000007">
    <property type="protein sequence ID" value="EUJ45692.1"/>
    <property type="molecule type" value="Genomic_DNA"/>
</dbReference>
<evidence type="ECO:0000256" key="5">
    <source>
        <dbReference type="ARBA" id="ARBA00022729"/>
    </source>
</evidence>
<dbReference type="InterPro" id="IPR041033">
    <property type="entry name" value="SpaA_PFL_dom_1"/>
</dbReference>
<feature type="transmembrane region" description="Helical" evidence="7">
    <location>
        <begin position="737"/>
        <end position="754"/>
    </location>
</feature>
<evidence type="ECO:0000256" key="7">
    <source>
        <dbReference type="SAM" id="Phobius"/>
    </source>
</evidence>
<evidence type="ECO:0000313" key="11">
    <source>
        <dbReference type="Proteomes" id="UP000019248"/>
    </source>
</evidence>
<keyword evidence="4" id="KW-0964">Secreted</keyword>
<dbReference type="InterPro" id="IPR013783">
    <property type="entry name" value="Ig-like_fold"/>
</dbReference>
<dbReference type="Proteomes" id="UP000019248">
    <property type="component" value="Unassembled WGS sequence"/>
</dbReference>